<feature type="domain" description="Helicase C-terminal" evidence="10">
    <location>
        <begin position="280"/>
        <end position="427"/>
    </location>
</feature>
<dbReference type="AlphaFoldDB" id="K3W6W7"/>
<comment type="domain">
    <text evidence="7">The Q motif is unique to and characteristic of the DEAD box family of RNA helicases and controls ATP binding and hydrolysis.</text>
</comment>
<dbReference type="VEuPathDB" id="FungiDB:PYU1_G000708"/>
<evidence type="ECO:0000256" key="3">
    <source>
        <dbReference type="ARBA" id="ARBA00022806"/>
    </source>
</evidence>
<dbReference type="Pfam" id="PF00270">
    <property type="entry name" value="DEAD"/>
    <property type="match status" value="1"/>
</dbReference>
<dbReference type="eggNOG" id="KOG0342">
    <property type="taxonomic scope" value="Eukaryota"/>
</dbReference>
<keyword evidence="12" id="KW-1185">Reference proteome</keyword>
<evidence type="ECO:0000256" key="5">
    <source>
        <dbReference type="ARBA" id="ARBA00022884"/>
    </source>
</evidence>
<protein>
    <recommendedName>
        <fullName evidence="7">ATP-dependent RNA helicase</fullName>
        <ecNumber evidence="7">3.6.4.13</ecNumber>
    </recommendedName>
</protein>
<evidence type="ECO:0000256" key="1">
    <source>
        <dbReference type="ARBA" id="ARBA00022741"/>
    </source>
</evidence>
<feature type="compositionally biased region" description="Basic and acidic residues" evidence="8">
    <location>
        <begin position="735"/>
        <end position="752"/>
    </location>
</feature>
<dbReference type="InParanoid" id="K3W6W7"/>
<feature type="domain" description="Helicase ATP-binding" evidence="9">
    <location>
        <begin position="66"/>
        <end position="250"/>
    </location>
</feature>
<dbReference type="InterPro" id="IPR001650">
    <property type="entry name" value="Helicase_C-like"/>
</dbReference>
<dbReference type="InterPro" id="IPR014001">
    <property type="entry name" value="Helicase_ATP-bd"/>
</dbReference>
<evidence type="ECO:0000259" key="10">
    <source>
        <dbReference type="PROSITE" id="PS51194"/>
    </source>
</evidence>
<evidence type="ECO:0000259" key="9">
    <source>
        <dbReference type="PROSITE" id="PS51192"/>
    </source>
</evidence>
<organism evidence="11 12">
    <name type="scientific">Globisporangium ultimum (strain ATCC 200006 / CBS 805.95 / DAOM BR144)</name>
    <name type="common">Pythium ultimum</name>
    <dbReference type="NCBI Taxonomy" id="431595"/>
    <lineage>
        <taxon>Eukaryota</taxon>
        <taxon>Sar</taxon>
        <taxon>Stramenopiles</taxon>
        <taxon>Oomycota</taxon>
        <taxon>Peronosporomycetes</taxon>
        <taxon>Pythiales</taxon>
        <taxon>Pythiaceae</taxon>
        <taxon>Globisporangium</taxon>
    </lineage>
</organism>
<dbReference type="InterPro" id="IPR000629">
    <property type="entry name" value="RNA-helicase_DEAD-box_CS"/>
</dbReference>
<comment type="catalytic activity">
    <reaction evidence="7">
        <text>ATP + H2O = ADP + phosphate + H(+)</text>
        <dbReference type="Rhea" id="RHEA:13065"/>
        <dbReference type="ChEBI" id="CHEBI:15377"/>
        <dbReference type="ChEBI" id="CHEBI:15378"/>
        <dbReference type="ChEBI" id="CHEBI:30616"/>
        <dbReference type="ChEBI" id="CHEBI:43474"/>
        <dbReference type="ChEBI" id="CHEBI:456216"/>
        <dbReference type="EC" id="3.6.4.13"/>
    </reaction>
</comment>
<feature type="compositionally biased region" description="Basic and acidic residues" evidence="8">
    <location>
        <begin position="609"/>
        <end position="667"/>
    </location>
</feature>
<evidence type="ECO:0000313" key="11">
    <source>
        <dbReference type="EnsemblProtists" id="PYU1_T000708"/>
    </source>
</evidence>
<comment type="similarity">
    <text evidence="6">Belongs to the DEAD box helicase family.</text>
</comment>
<feature type="compositionally biased region" description="Gly residues" evidence="8">
    <location>
        <begin position="518"/>
        <end position="530"/>
    </location>
</feature>
<dbReference type="GO" id="GO:0003724">
    <property type="term" value="F:RNA helicase activity"/>
    <property type="evidence" value="ECO:0007669"/>
    <property type="project" value="UniProtKB-EC"/>
</dbReference>
<dbReference type="PROSITE" id="PS51194">
    <property type="entry name" value="HELICASE_CTER"/>
    <property type="match status" value="1"/>
</dbReference>
<dbReference type="GO" id="GO:0016787">
    <property type="term" value="F:hydrolase activity"/>
    <property type="evidence" value="ECO:0007669"/>
    <property type="project" value="UniProtKB-KW"/>
</dbReference>
<reference evidence="11" key="3">
    <citation type="submission" date="2015-02" db="UniProtKB">
        <authorList>
            <consortium name="EnsemblProtists"/>
        </authorList>
    </citation>
    <scope>IDENTIFICATION</scope>
    <source>
        <strain evidence="11">DAOM BR144</strain>
    </source>
</reference>
<evidence type="ECO:0000256" key="2">
    <source>
        <dbReference type="ARBA" id="ARBA00022801"/>
    </source>
</evidence>
<dbReference type="PROSITE" id="PS00039">
    <property type="entry name" value="DEAD_ATP_HELICASE"/>
    <property type="match status" value="1"/>
</dbReference>
<dbReference type="CDD" id="cd18787">
    <property type="entry name" value="SF2_C_DEAD"/>
    <property type="match status" value="1"/>
</dbReference>
<proteinExistence type="inferred from homology"/>
<dbReference type="SMART" id="SM00487">
    <property type="entry name" value="DEXDc"/>
    <property type="match status" value="1"/>
</dbReference>
<comment type="function">
    <text evidence="7">RNA helicase.</text>
</comment>
<evidence type="ECO:0000313" key="12">
    <source>
        <dbReference type="Proteomes" id="UP000019132"/>
    </source>
</evidence>
<dbReference type="EMBL" id="GL376620">
    <property type="status" value="NOT_ANNOTATED_CDS"/>
    <property type="molecule type" value="Genomic_DNA"/>
</dbReference>
<dbReference type="GO" id="GO:0003723">
    <property type="term" value="F:RNA binding"/>
    <property type="evidence" value="ECO:0007669"/>
    <property type="project" value="UniProtKB-UniRule"/>
</dbReference>
<dbReference type="PANTHER" id="PTHR24031">
    <property type="entry name" value="RNA HELICASE"/>
    <property type="match status" value="1"/>
</dbReference>
<dbReference type="EC" id="3.6.4.13" evidence="7"/>
<dbReference type="PROSITE" id="PS51192">
    <property type="entry name" value="HELICASE_ATP_BIND_1"/>
    <property type="match status" value="1"/>
</dbReference>
<name>K3W6W7_GLOUD</name>
<dbReference type="Pfam" id="PF00271">
    <property type="entry name" value="Helicase_C"/>
    <property type="match status" value="1"/>
</dbReference>
<dbReference type="InterPro" id="IPR027417">
    <property type="entry name" value="P-loop_NTPase"/>
</dbReference>
<feature type="compositionally biased region" description="Low complexity" evidence="8">
    <location>
        <begin position="543"/>
        <end position="553"/>
    </location>
</feature>
<dbReference type="OMA" id="NGEQYVH"/>
<dbReference type="SMART" id="SM00490">
    <property type="entry name" value="HELICc"/>
    <property type="match status" value="1"/>
</dbReference>
<keyword evidence="4 6" id="KW-0067">ATP-binding</keyword>
<keyword evidence="5 7" id="KW-0694">RNA-binding</keyword>
<keyword evidence="2 6" id="KW-0378">Hydrolase</keyword>
<feature type="region of interest" description="Disordered" evidence="8">
    <location>
        <begin position="507"/>
        <end position="752"/>
    </location>
</feature>
<sequence length="752" mass="84239">MWLSKLTTRRNATLFTQRHAPLHSSRALQYLTDTPFASLPISDRSKRVLTQQMKYEFLTHVQNETIPLILDGQDVLAKGKTGNGKTIAFLLPSIEKLVQEKEQAHGGKDPKIATLVISPTRELANQIAVEAEKLTSAHNMRTACLVGGTSMNSDLKQLANPKSLDVLVATPGRLQAHLDDNSGNIRQKLANLRVLVLDEADRLLDMGFRKEIMKIISVLPKNRQTLLFSATLPESTEELKNVALREDYAFVDTIQEDDHQTNVQTVQEFVTCDLPTVIPAVEHILAEHMQQQSEYKVIVFLPTARAAQFMAQLFVKAKFPNVLEMHSRKSQSARTKAADAFRKGKKVIMFSSDVSARGVDYPDVSLVLQVGLTDRDQYIHRLGRTARAGMEGRGVLVLADFEKPFLKDLADLPLTEKEIPADMAGKAFHTTQALMQLKPGSELEKSAQQSYQAFLGFYNSNQKKLGLDKETLVELAEHYSHLVGLDETPRLDKKILRKMGLFGVKGLEPASQQDRGKFGGSSSGGSGSRGGRGRRSESEPRGRPSTTGTSSTRYGREPRNFGEPGSPVPEEVERFDSRSEERFARRGGERGERRGGRRSDSAPASGKRFNSDESSFGRRDGGRDRRDSRRSDSAPRERFHSEERRGRDSEPRSFEDRSPRASRRDEAFSSASPPRERYQGGRDFNKREGGREPRSERREGGSARFSGSERGRSSPSQSSRGRSDSSPPRTSHRRDRGEQRSRERSERFGRKF</sequence>
<accession>K3W6W7</accession>
<evidence type="ECO:0000256" key="7">
    <source>
        <dbReference type="RuleBase" id="RU365068"/>
    </source>
</evidence>
<keyword evidence="1 6" id="KW-0547">Nucleotide-binding</keyword>
<feature type="compositionally biased region" description="Basic and acidic residues" evidence="8">
    <location>
        <begin position="571"/>
        <end position="600"/>
    </location>
</feature>
<dbReference type="SUPFAM" id="SSF52540">
    <property type="entry name" value="P-loop containing nucleoside triphosphate hydrolases"/>
    <property type="match status" value="2"/>
</dbReference>
<dbReference type="STRING" id="431595.K3W6W7"/>
<evidence type="ECO:0000256" key="6">
    <source>
        <dbReference type="RuleBase" id="RU000492"/>
    </source>
</evidence>
<dbReference type="Gene3D" id="3.40.50.300">
    <property type="entry name" value="P-loop containing nucleotide triphosphate hydrolases"/>
    <property type="match status" value="2"/>
</dbReference>
<keyword evidence="3 6" id="KW-0347">Helicase</keyword>
<reference evidence="12" key="1">
    <citation type="journal article" date="2010" name="Genome Biol.">
        <title>Genome sequence of the necrotrophic plant pathogen Pythium ultimum reveals original pathogenicity mechanisms and effector repertoire.</title>
        <authorList>
            <person name="Levesque C.A."/>
            <person name="Brouwer H."/>
            <person name="Cano L."/>
            <person name="Hamilton J.P."/>
            <person name="Holt C."/>
            <person name="Huitema E."/>
            <person name="Raffaele S."/>
            <person name="Robideau G.P."/>
            <person name="Thines M."/>
            <person name="Win J."/>
            <person name="Zerillo M.M."/>
            <person name="Beakes G.W."/>
            <person name="Boore J.L."/>
            <person name="Busam D."/>
            <person name="Dumas B."/>
            <person name="Ferriera S."/>
            <person name="Fuerstenberg S.I."/>
            <person name="Gachon C.M."/>
            <person name="Gaulin E."/>
            <person name="Govers F."/>
            <person name="Grenville-Briggs L."/>
            <person name="Horner N."/>
            <person name="Hostetler J."/>
            <person name="Jiang R.H."/>
            <person name="Johnson J."/>
            <person name="Krajaejun T."/>
            <person name="Lin H."/>
            <person name="Meijer H.J."/>
            <person name="Moore B."/>
            <person name="Morris P."/>
            <person name="Phuntmart V."/>
            <person name="Puiu D."/>
            <person name="Shetty J."/>
            <person name="Stajich J.E."/>
            <person name="Tripathy S."/>
            <person name="Wawra S."/>
            <person name="van West P."/>
            <person name="Whitty B.R."/>
            <person name="Coutinho P.M."/>
            <person name="Henrissat B."/>
            <person name="Martin F."/>
            <person name="Thomas P.D."/>
            <person name="Tyler B.M."/>
            <person name="De Vries R.P."/>
            <person name="Kamoun S."/>
            <person name="Yandell M."/>
            <person name="Tisserat N."/>
            <person name="Buell C.R."/>
        </authorList>
    </citation>
    <scope>NUCLEOTIDE SEQUENCE</scope>
    <source>
        <strain evidence="12">DAOM:BR144</strain>
    </source>
</reference>
<dbReference type="EnsemblProtists" id="PYU1_T000708">
    <property type="protein sequence ID" value="PYU1_T000708"/>
    <property type="gene ID" value="PYU1_G000708"/>
</dbReference>
<evidence type="ECO:0000256" key="4">
    <source>
        <dbReference type="ARBA" id="ARBA00022840"/>
    </source>
</evidence>
<dbReference type="HOGENOM" id="CLU_351444_0_0_1"/>
<dbReference type="InterPro" id="IPR011545">
    <property type="entry name" value="DEAD/DEAH_box_helicase_dom"/>
</dbReference>
<dbReference type="GO" id="GO:0005524">
    <property type="term" value="F:ATP binding"/>
    <property type="evidence" value="ECO:0007669"/>
    <property type="project" value="UniProtKB-UniRule"/>
</dbReference>
<feature type="compositionally biased region" description="Basic and acidic residues" evidence="8">
    <location>
        <begin position="674"/>
        <end position="712"/>
    </location>
</feature>
<evidence type="ECO:0000256" key="8">
    <source>
        <dbReference type="SAM" id="MobiDB-lite"/>
    </source>
</evidence>
<dbReference type="FunCoup" id="K3W6W7">
    <property type="interactions" value="11"/>
</dbReference>
<reference evidence="12" key="2">
    <citation type="submission" date="2010-04" db="EMBL/GenBank/DDBJ databases">
        <authorList>
            <person name="Buell R."/>
            <person name="Hamilton J."/>
            <person name="Hostetler J."/>
        </authorList>
    </citation>
    <scope>NUCLEOTIDE SEQUENCE [LARGE SCALE GENOMIC DNA]</scope>
    <source>
        <strain evidence="12">DAOM:BR144</strain>
    </source>
</reference>
<feature type="compositionally biased region" description="Low complexity" evidence="8">
    <location>
        <begin position="713"/>
        <end position="729"/>
    </location>
</feature>
<dbReference type="Proteomes" id="UP000019132">
    <property type="component" value="Unassembled WGS sequence"/>
</dbReference>